<evidence type="ECO:0000313" key="10">
    <source>
        <dbReference type="Proteomes" id="UP001501772"/>
    </source>
</evidence>
<dbReference type="InterPro" id="IPR008969">
    <property type="entry name" value="CarboxyPept-like_regulatory"/>
</dbReference>
<dbReference type="Gene3D" id="2.170.130.10">
    <property type="entry name" value="TonB-dependent receptor, plug domain"/>
    <property type="match status" value="1"/>
</dbReference>
<gene>
    <name evidence="9" type="ORF">GCM10022289_09960</name>
</gene>
<evidence type="ECO:0000256" key="5">
    <source>
        <dbReference type="ARBA" id="ARBA00023136"/>
    </source>
</evidence>
<dbReference type="InterPro" id="IPR036942">
    <property type="entry name" value="Beta-barrel_TonB_sf"/>
</dbReference>
<evidence type="ECO:0000256" key="6">
    <source>
        <dbReference type="ARBA" id="ARBA00023237"/>
    </source>
</evidence>
<protein>
    <submittedName>
        <fullName evidence="9">TonB-dependent receptor</fullName>
    </submittedName>
</protein>
<evidence type="ECO:0000256" key="7">
    <source>
        <dbReference type="PROSITE-ProRule" id="PRU01360"/>
    </source>
</evidence>
<keyword evidence="10" id="KW-1185">Reference proteome</keyword>
<dbReference type="SUPFAM" id="SSF49464">
    <property type="entry name" value="Carboxypeptidase regulatory domain-like"/>
    <property type="match status" value="1"/>
</dbReference>
<dbReference type="InterPro" id="IPR039426">
    <property type="entry name" value="TonB-dep_rcpt-like"/>
</dbReference>
<keyword evidence="6 7" id="KW-0998">Cell outer membrane</keyword>
<dbReference type="Gene3D" id="2.40.170.20">
    <property type="entry name" value="TonB-dependent receptor, beta-barrel domain"/>
    <property type="match status" value="1"/>
</dbReference>
<dbReference type="InterPro" id="IPR037066">
    <property type="entry name" value="Plug_dom_sf"/>
</dbReference>
<evidence type="ECO:0000256" key="3">
    <source>
        <dbReference type="ARBA" id="ARBA00022452"/>
    </source>
</evidence>
<dbReference type="EMBL" id="BAABBY010000002">
    <property type="protein sequence ID" value="GAA4199504.1"/>
    <property type="molecule type" value="Genomic_DNA"/>
</dbReference>
<proteinExistence type="inferred from homology"/>
<name>A0ABP8B6Q0_9SPHI</name>
<keyword evidence="2 7" id="KW-0813">Transport</keyword>
<evidence type="ECO:0000313" key="9">
    <source>
        <dbReference type="EMBL" id="GAA4199504.1"/>
    </source>
</evidence>
<reference evidence="10" key="1">
    <citation type="journal article" date="2019" name="Int. J. Syst. Evol. Microbiol.">
        <title>The Global Catalogue of Microorganisms (GCM) 10K type strain sequencing project: providing services to taxonomists for standard genome sequencing and annotation.</title>
        <authorList>
            <consortium name="The Broad Institute Genomics Platform"/>
            <consortium name="The Broad Institute Genome Sequencing Center for Infectious Disease"/>
            <person name="Wu L."/>
            <person name="Ma J."/>
        </authorList>
    </citation>
    <scope>NUCLEOTIDE SEQUENCE [LARGE SCALE GENOMIC DNA]</scope>
    <source>
        <strain evidence="10">JCM 17626</strain>
    </source>
</reference>
<keyword evidence="9" id="KW-0675">Receptor</keyword>
<sequence length="1096" mass="121897">MAFSFALISLQSNAKNLLLNIDMGKTRLEKTSLFNNEFSKANFLDISGKVVDENGLPIPAATVTVKGTKIFTQADANGRFLLKNIEDGDIIIVTYVGYKPFEVKASAGMVIKMVPQSNLDEVVVVGYGSQKKRNITGSVSSVKMDKIAVIPVSNLSNALAGRAPGITVTNSSGLAGATSSIRVRGSFREPLYVINGVIKNKASFDALDPNEVDQISILKDAASAAIYGAQAGNGVVVVTTKTGKVQKPQFNFQATNTLSTTTQTPLGDITTAADELTYQNRVTRFEWEQGPRTTPYVQPNNQREFDYFKDKIYNVNDYVWRNPYSQKYAFSVNGGSDKITYYTMAGYTNEQGTYNNVNFAKFNLRSDVTTQLSNAISMNLNLSASQQNNRRFFWQGDSADDFNVGDFYRVTFNWTKLYPFYTEADGTPANHVTAFPVQTPLGSFQAWSVIDQVNGDRYIDTKNRQFNPILTFNVKLDAITKGLSAKVVGNYEAVDYMRKTFITYQKNYVFIPKEASGNRFIPAAPDPARTNTYTFGQTQPSLSYEMNNAWRYQLNGFLNYDRSFDKHKVTAQAIFEQSEFKTTYITTTGYAPTASIDQMFAYSTSAGNRTGNATEAVGVNGGNAFNSWISNMAWIGRLGYNFDEKYLVDFSFRYDGTPLVAETKRWGFFPSVSAGWRISQESFVKDHVKWLSDLKLRASYGTTGNLVTTDNNTLSPFGFEQTYGNGNSYIFGNTLFRGVSPGNIPSPNQTWATIYNYNLGLDFGLLNNKLTGSVDAFLNNMKDILGTRSVTIPASFGQGTAPENYAARSFRGIDFNLEWQDKVGEVSYSVFGNLGYAKDRWDVLDQSADYLPGGANAWRNAIGQPNNRIIGLKAIDLIRTQEQLDALNARGFLQYGRKPYLGAILYEDVRGDAYAPGANNKIDDNDFQVLSNNALPRINFGFGFRVNWKGFSVDALLQGVGAYDKVISNQEGGGMRQHGGNFRTYYPIWAGDVWTPENPNAKYPRPVGQNWQESGTGTSSFWMVNGSYLRLRNINVAYDLPQKWVSKAGLAGTQIYFNGTNLLTFSALKEFQDPEQNNYDSFPIMKTFTLGLNVKF</sequence>
<keyword evidence="3 7" id="KW-1134">Transmembrane beta strand</keyword>
<evidence type="ECO:0000259" key="8">
    <source>
        <dbReference type="Pfam" id="PF07715"/>
    </source>
</evidence>
<comment type="caution">
    <text evidence="9">The sequence shown here is derived from an EMBL/GenBank/DDBJ whole genome shotgun (WGS) entry which is preliminary data.</text>
</comment>
<dbReference type="NCBIfam" id="TIGR04056">
    <property type="entry name" value="OMP_RagA_SusC"/>
    <property type="match status" value="1"/>
</dbReference>
<keyword evidence="4 7" id="KW-0812">Transmembrane</keyword>
<accession>A0ABP8B6Q0</accession>
<organism evidence="9 10">
    <name type="scientific">Pedobacter jeongneungensis</name>
    <dbReference type="NCBI Taxonomy" id="947309"/>
    <lineage>
        <taxon>Bacteria</taxon>
        <taxon>Pseudomonadati</taxon>
        <taxon>Bacteroidota</taxon>
        <taxon>Sphingobacteriia</taxon>
        <taxon>Sphingobacteriales</taxon>
        <taxon>Sphingobacteriaceae</taxon>
        <taxon>Pedobacter</taxon>
    </lineage>
</organism>
<dbReference type="InterPro" id="IPR023996">
    <property type="entry name" value="TonB-dep_OMP_SusC/RagA"/>
</dbReference>
<evidence type="ECO:0000256" key="4">
    <source>
        <dbReference type="ARBA" id="ARBA00022692"/>
    </source>
</evidence>
<comment type="subcellular location">
    <subcellularLocation>
        <location evidence="1 7">Cell outer membrane</location>
        <topology evidence="1 7">Multi-pass membrane protein</topology>
    </subcellularLocation>
</comment>
<dbReference type="NCBIfam" id="TIGR04057">
    <property type="entry name" value="SusC_RagA_signa"/>
    <property type="match status" value="1"/>
</dbReference>
<feature type="domain" description="TonB-dependent receptor plug" evidence="8">
    <location>
        <begin position="131"/>
        <end position="235"/>
    </location>
</feature>
<dbReference type="InterPro" id="IPR012910">
    <property type="entry name" value="Plug_dom"/>
</dbReference>
<dbReference type="Pfam" id="PF13715">
    <property type="entry name" value="CarbopepD_reg_2"/>
    <property type="match status" value="1"/>
</dbReference>
<dbReference type="InterPro" id="IPR023997">
    <property type="entry name" value="TonB-dep_OMP_SusC/RagA_CS"/>
</dbReference>
<evidence type="ECO:0000256" key="2">
    <source>
        <dbReference type="ARBA" id="ARBA00022448"/>
    </source>
</evidence>
<dbReference type="PROSITE" id="PS52016">
    <property type="entry name" value="TONB_DEPENDENT_REC_3"/>
    <property type="match status" value="1"/>
</dbReference>
<dbReference type="Proteomes" id="UP001501772">
    <property type="component" value="Unassembled WGS sequence"/>
</dbReference>
<dbReference type="Gene3D" id="2.60.40.1120">
    <property type="entry name" value="Carboxypeptidase-like, regulatory domain"/>
    <property type="match status" value="1"/>
</dbReference>
<dbReference type="Pfam" id="PF07715">
    <property type="entry name" value="Plug"/>
    <property type="match status" value="1"/>
</dbReference>
<dbReference type="SUPFAM" id="SSF56935">
    <property type="entry name" value="Porins"/>
    <property type="match status" value="1"/>
</dbReference>
<comment type="similarity">
    <text evidence="7">Belongs to the TonB-dependent receptor family.</text>
</comment>
<evidence type="ECO:0000256" key="1">
    <source>
        <dbReference type="ARBA" id="ARBA00004571"/>
    </source>
</evidence>
<keyword evidence="5 7" id="KW-0472">Membrane</keyword>